<dbReference type="InterPro" id="IPR038765">
    <property type="entry name" value="Papain-like_cys_pep_sf"/>
</dbReference>
<dbReference type="GO" id="GO:0005634">
    <property type="term" value="C:nucleus"/>
    <property type="evidence" value="ECO:0007669"/>
    <property type="project" value="TreeGrafter"/>
</dbReference>
<sequence length="527" mass="56184">MPAGLLNASGTTCYINASLQALARMPGFRRLLAAHSIQCAAGMQSINLSCFACRLGALFARLDGTTVATTADEVMDYWADIRTAAGGSELRLTRQEDAQEFLLALLDRIERCVTETAFQVEFNGEVHGDLYCRDCNTAQEPPPERLVFLTIALNHNHVLEALRAWTGPEYLKDENGRRCDSAGCRGRTSKCTVLRRWIGHLPNILLLQLERFALSDSKVSRTIHYPERLELDGVLTKGQQGAAYQLHAVLCHLGNSRHSGHFVVHVQYEDGKWCTWNDNKRHALAAAPLHDPDAYLLFYSRISAHPDAPPPGVMEDVEGVVGAASGVGAAGDAMEDVEGVVGSSSVGAAGDAMEGVEGVVGAASGVGAAGDAMEDVEGVVGSSSVGAAGDAMEGVIAISTSAGAAGDAMEAMRIRDFLSLLSPSYAEAEAVPYPLWGWKELVLGGFSPRTASFGSRRWRSQNGPRLIPGLYGFAGRRTASHGAPAKPSTLSQVLRGWIVQVGDEGNDRPYNAHKHAVKYNSDSPGGV</sequence>
<feature type="domain" description="USP" evidence="1">
    <location>
        <begin position="3"/>
        <end position="302"/>
    </location>
</feature>
<dbReference type="PROSITE" id="PS00973">
    <property type="entry name" value="USP_2"/>
    <property type="match status" value="1"/>
</dbReference>
<dbReference type="GO" id="GO:0004843">
    <property type="term" value="F:cysteine-type deubiquitinase activity"/>
    <property type="evidence" value="ECO:0007669"/>
    <property type="project" value="InterPro"/>
</dbReference>
<dbReference type="InterPro" id="IPR028889">
    <property type="entry name" value="USP"/>
</dbReference>
<dbReference type="AlphaFoldDB" id="A0AAW0A0T4"/>
<dbReference type="EMBL" id="JAWWNJ010000094">
    <property type="protein sequence ID" value="KAK6997061.1"/>
    <property type="molecule type" value="Genomic_DNA"/>
</dbReference>
<protein>
    <recommendedName>
        <fullName evidence="1">USP domain-containing protein</fullName>
    </recommendedName>
</protein>
<dbReference type="InterPro" id="IPR018200">
    <property type="entry name" value="USP_CS"/>
</dbReference>
<reference evidence="2 3" key="1">
    <citation type="journal article" date="2024" name="J Genomics">
        <title>Draft genome sequencing and assembly of Favolaschia claudopus CIRM-BRFM 2984 isolated from oak limbs.</title>
        <authorList>
            <person name="Navarro D."/>
            <person name="Drula E."/>
            <person name="Chaduli D."/>
            <person name="Cazenave R."/>
            <person name="Ahrendt S."/>
            <person name="Wang J."/>
            <person name="Lipzen A."/>
            <person name="Daum C."/>
            <person name="Barry K."/>
            <person name="Grigoriev I.V."/>
            <person name="Favel A."/>
            <person name="Rosso M.N."/>
            <person name="Martin F."/>
        </authorList>
    </citation>
    <scope>NUCLEOTIDE SEQUENCE [LARGE SCALE GENOMIC DNA]</scope>
    <source>
        <strain evidence="2 3">CIRM-BRFM 2984</strain>
    </source>
</reference>
<dbReference type="Proteomes" id="UP001362999">
    <property type="component" value="Unassembled WGS sequence"/>
</dbReference>
<dbReference type="SUPFAM" id="SSF54001">
    <property type="entry name" value="Cysteine proteinases"/>
    <property type="match status" value="1"/>
</dbReference>
<evidence type="ECO:0000313" key="3">
    <source>
        <dbReference type="Proteomes" id="UP001362999"/>
    </source>
</evidence>
<dbReference type="Pfam" id="PF00443">
    <property type="entry name" value="UCH"/>
    <property type="match status" value="1"/>
</dbReference>
<evidence type="ECO:0000313" key="2">
    <source>
        <dbReference type="EMBL" id="KAK6997061.1"/>
    </source>
</evidence>
<dbReference type="Gene3D" id="3.90.70.10">
    <property type="entry name" value="Cysteine proteinases"/>
    <property type="match status" value="1"/>
</dbReference>
<name>A0AAW0A0T4_9AGAR</name>
<dbReference type="InterPro" id="IPR050164">
    <property type="entry name" value="Peptidase_C19"/>
</dbReference>
<evidence type="ECO:0000259" key="1">
    <source>
        <dbReference type="PROSITE" id="PS50235"/>
    </source>
</evidence>
<dbReference type="GO" id="GO:0005829">
    <property type="term" value="C:cytosol"/>
    <property type="evidence" value="ECO:0007669"/>
    <property type="project" value="TreeGrafter"/>
</dbReference>
<proteinExistence type="predicted"/>
<accession>A0AAW0A0T4</accession>
<comment type="caution">
    <text evidence="2">The sequence shown here is derived from an EMBL/GenBank/DDBJ whole genome shotgun (WGS) entry which is preliminary data.</text>
</comment>
<gene>
    <name evidence="2" type="ORF">R3P38DRAFT_3220903</name>
</gene>
<dbReference type="PROSITE" id="PS50235">
    <property type="entry name" value="USP_3"/>
    <property type="match status" value="1"/>
</dbReference>
<organism evidence="2 3">
    <name type="scientific">Favolaschia claudopus</name>
    <dbReference type="NCBI Taxonomy" id="2862362"/>
    <lineage>
        <taxon>Eukaryota</taxon>
        <taxon>Fungi</taxon>
        <taxon>Dikarya</taxon>
        <taxon>Basidiomycota</taxon>
        <taxon>Agaricomycotina</taxon>
        <taxon>Agaricomycetes</taxon>
        <taxon>Agaricomycetidae</taxon>
        <taxon>Agaricales</taxon>
        <taxon>Marasmiineae</taxon>
        <taxon>Mycenaceae</taxon>
        <taxon>Favolaschia</taxon>
    </lineage>
</organism>
<dbReference type="PANTHER" id="PTHR24006">
    <property type="entry name" value="UBIQUITIN CARBOXYL-TERMINAL HYDROLASE"/>
    <property type="match status" value="1"/>
</dbReference>
<dbReference type="InterPro" id="IPR001394">
    <property type="entry name" value="Peptidase_C19_UCH"/>
</dbReference>
<dbReference type="GO" id="GO:0016579">
    <property type="term" value="P:protein deubiquitination"/>
    <property type="evidence" value="ECO:0007669"/>
    <property type="project" value="InterPro"/>
</dbReference>
<keyword evidence="3" id="KW-1185">Reference proteome</keyword>